<dbReference type="SUPFAM" id="SSF53474">
    <property type="entry name" value="alpha/beta-Hydrolases"/>
    <property type="match status" value="1"/>
</dbReference>
<dbReference type="KEGG" id="gbi:PG2T_08140"/>
<dbReference type="PRINTS" id="PR00111">
    <property type="entry name" value="ABHYDROLASE"/>
</dbReference>
<dbReference type="Pfam" id="PF12146">
    <property type="entry name" value="Hydrolase_4"/>
    <property type="match status" value="1"/>
</dbReference>
<comment type="catalytic activity">
    <reaction evidence="10">
        <text>S-hexadecanoyl-L-cysteinyl-[protein] + H2O = L-cysteinyl-[protein] + hexadecanoate + H(+)</text>
        <dbReference type="Rhea" id="RHEA:19233"/>
        <dbReference type="Rhea" id="RHEA-COMP:10131"/>
        <dbReference type="Rhea" id="RHEA-COMP:11032"/>
        <dbReference type="ChEBI" id="CHEBI:7896"/>
        <dbReference type="ChEBI" id="CHEBI:15377"/>
        <dbReference type="ChEBI" id="CHEBI:15378"/>
        <dbReference type="ChEBI" id="CHEBI:29950"/>
        <dbReference type="ChEBI" id="CHEBI:74151"/>
        <dbReference type="EC" id="3.1.2.22"/>
    </reaction>
    <physiologicalReaction direction="left-to-right" evidence="10">
        <dbReference type="Rhea" id="RHEA:19234"/>
    </physiologicalReaction>
</comment>
<proteinExistence type="predicted"/>
<evidence type="ECO:0000256" key="9">
    <source>
        <dbReference type="ARBA" id="ARBA00046047"/>
    </source>
</evidence>
<keyword evidence="2 13" id="KW-0378">Hydrolase</keyword>
<sequence>MQFLDRGSHRLAYEQIAGRTPGVLFCGGFMSDMSGSKATALAEHCRQQGRAFLRFDYAGHGASGGRFADGCIGDWLGDALAVLDELATGPQVVVGSSMGGWIALLLALARPQRVRALALLAPAPDFTQAIWDDELTPAERERMQRDGHIERPSEYSQQPYLITRRLVEDGRRHLLLDGPVDISCPVRILHGMRDSDVPWRRSITLVERLQGDDVTLTLLKNGDHRLSNPDDLRRLTGTVDALCAGAD</sequence>
<dbReference type="InterPro" id="IPR000073">
    <property type="entry name" value="AB_hydrolase_1"/>
</dbReference>
<dbReference type="GO" id="GO:0008474">
    <property type="term" value="F:palmitoyl-(protein) hydrolase activity"/>
    <property type="evidence" value="ECO:0007669"/>
    <property type="project" value="UniProtKB-EC"/>
</dbReference>
<evidence type="ECO:0000256" key="11">
    <source>
        <dbReference type="ARBA" id="ARBA00047972"/>
    </source>
</evidence>
<dbReference type="PANTHER" id="PTHR16138:SF7">
    <property type="entry name" value="PALMITOYL-PROTEIN THIOESTERASE ABHD10, MITOCHONDRIAL"/>
    <property type="match status" value="1"/>
</dbReference>
<evidence type="ECO:0000256" key="7">
    <source>
        <dbReference type="ARBA" id="ARBA00042645"/>
    </source>
</evidence>
<gene>
    <name evidence="13" type="ORF">PG2T_08140</name>
</gene>
<evidence type="ECO:0000259" key="12">
    <source>
        <dbReference type="Pfam" id="PF12146"/>
    </source>
</evidence>
<comment type="function">
    <text evidence="9">Acts as an acyl-protein thioesterase that hydrolyzes fatty acids from acylated residues in proteins. Regulates the mitochondrial S-depalmitoylation of the nucleophilic active site residue of peroxiredoxin-5/PRDX5, a key antioxidant protein, therefore modulating mitochondrial antioxidant ability. Also catalyzes the deglucuronidation of mycophenolic acid acyl-glucuronide, an active metabolite of the immunosuppressant drug mycophenolate.</text>
</comment>
<dbReference type="PANTHER" id="PTHR16138">
    <property type="entry name" value="MYCOPHENOLIC ACID ACYL-GLUCURONIDE ESTERASE, MITOCHONDRIAL"/>
    <property type="match status" value="1"/>
</dbReference>
<name>A0A1B1YTM0_9GAMM</name>
<dbReference type="InterPro" id="IPR029058">
    <property type="entry name" value="AB_hydrolase_fold"/>
</dbReference>
<evidence type="ECO:0000256" key="2">
    <source>
        <dbReference type="ARBA" id="ARBA00022801"/>
    </source>
</evidence>
<evidence type="ECO:0000256" key="8">
    <source>
        <dbReference type="ARBA" id="ARBA00042704"/>
    </source>
</evidence>
<accession>A0A1B1YTM0</accession>
<dbReference type="GO" id="GO:0004553">
    <property type="term" value="F:hydrolase activity, hydrolyzing O-glycosyl compounds"/>
    <property type="evidence" value="ECO:0007669"/>
    <property type="project" value="TreeGrafter"/>
</dbReference>
<protein>
    <recommendedName>
        <fullName evidence="5">Palmitoyl-protein thioesterase ABHD10, mitochondrial</fullName>
        <ecNumber evidence="4">3.1.1.93</ecNumber>
        <ecNumber evidence="1">3.1.2.22</ecNumber>
    </recommendedName>
    <alternativeName>
        <fullName evidence="7">Acyl-protein thioesterase ABHD10</fullName>
    </alternativeName>
    <alternativeName>
        <fullName evidence="8">Alpha/beta hydrolase domain-containing protein 10</fullName>
    </alternativeName>
    <alternativeName>
        <fullName evidence="6">Mycophenolic acid acyl-glucuronide esterase, mitochondrial</fullName>
    </alternativeName>
</protein>
<reference evidence="14" key="1">
    <citation type="submission" date="2016-03" db="EMBL/GenBank/DDBJ databases">
        <title>Complete genome sequence of Solimmundus cernigliae, representing a novel lineage of polycyclic aromatic hydrocarbon degraders within the Gammaproteobacteria.</title>
        <authorList>
            <person name="Singleton D.R."/>
            <person name="Dickey A.N."/>
            <person name="Scholl E.H."/>
            <person name="Wright F.A."/>
            <person name="Aitken M.D."/>
        </authorList>
    </citation>
    <scope>NUCLEOTIDE SEQUENCE [LARGE SCALE GENOMIC DNA]</scope>
    <source>
        <strain evidence="14">TR3.2</strain>
    </source>
</reference>
<dbReference type="InterPro" id="IPR052382">
    <property type="entry name" value="ABHD10_acyl-thioesterase"/>
</dbReference>
<dbReference type="Gene3D" id="3.40.50.1820">
    <property type="entry name" value="alpha/beta hydrolase"/>
    <property type="match status" value="1"/>
</dbReference>
<dbReference type="Proteomes" id="UP000092952">
    <property type="component" value="Chromosome"/>
</dbReference>
<evidence type="ECO:0000256" key="1">
    <source>
        <dbReference type="ARBA" id="ARBA00012423"/>
    </source>
</evidence>
<organism evidence="13 14">
    <name type="scientific">Immundisolibacter cernigliae</name>
    <dbReference type="NCBI Taxonomy" id="1810504"/>
    <lineage>
        <taxon>Bacteria</taxon>
        <taxon>Pseudomonadati</taxon>
        <taxon>Pseudomonadota</taxon>
        <taxon>Gammaproteobacteria</taxon>
        <taxon>Immundisolibacterales</taxon>
        <taxon>Immundisolibacteraceae</taxon>
        <taxon>Immundisolibacter</taxon>
    </lineage>
</organism>
<dbReference type="AlphaFoldDB" id="A0A1B1YTM0"/>
<evidence type="ECO:0000256" key="4">
    <source>
        <dbReference type="ARBA" id="ARBA00039132"/>
    </source>
</evidence>
<evidence type="ECO:0000256" key="10">
    <source>
        <dbReference type="ARBA" id="ARBA00047409"/>
    </source>
</evidence>
<dbReference type="OrthoDB" id="264572at2"/>
<comment type="catalytic activity">
    <reaction evidence="11">
        <text>mycophenolic acid O-acyl-beta-D-glucuronide + H2O = mycophenolate + D-glucuronate + H(+)</text>
        <dbReference type="Rhea" id="RHEA:34179"/>
        <dbReference type="ChEBI" id="CHEBI:15377"/>
        <dbReference type="ChEBI" id="CHEBI:15378"/>
        <dbReference type="ChEBI" id="CHEBI:58720"/>
        <dbReference type="ChEBI" id="CHEBI:62932"/>
        <dbReference type="ChEBI" id="CHEBI:66982"/>
        <dbReference type="EC" id="3.1.1.93"/>
    </reaction>
    <physiologicalReaction direction="left-to-right" evidence="11">
        <dbReference type="Rhea" id="RHEA:34180"/>
    </physiologicalReaction>
</comment>
<feature type="domain" description="Serine aminopeptidase S33" evidence="12">
    <location>
        <begin position="24"/>
        <end position="126"/>
    </location>
</feature>
<keyword evidence="14" id="KW-1185">Reference proteome</keyword>
<dbReference type="STRING" id="1810504.PG2T_08140"/>
<evidence type="ECO:0000256" key="5">
    <source>
        <dbReference type="ARBA" id="ARBA00039314"/>
    </source>
</evidence>
<dbReference type="EC" id="3.1.2.22" evidence="1"/>
<evidence type="ECO:0000313" key="13">
    <source>
        <dbReference type="EMBL" id="ANX04151.1"/>
    </source>
</evidence>
<dbReference type="GO" id="GO:0102390">
    <property type="term" value="F:mycophenolic acid acyl-glucuronide esterase activity"/>
    <property type="evidence" value="ECO:0007669"/>
    <property type="project" value="UniProtKB-EC"/>
</dbReference>
<evidence type="ECO:0000256" key="3">
    <source>
        <dbReference type="ARBA" id="ARBA00022946"/>
    </source>
</evidence>
<dbReference type="InterPro" id="IPR022742">
    <property type="entry name" value="Hydrolase_4"/>
</dbReference>
<evidence type="ECO:0000256" key="6">
    <source>
        <dbReference type="ARBA" id="ARBA00041520"/>
    </source>
</evidence>
<evidence type="ECO:0000313" key="14">
    <source>
        <dbReference type="Proteomes" id="UP000092952"/>
    </source>
</evidence>
<dbReference type="EC" id="3.1.1.93" evidence="4"/>
<dbReference type="InParanoid" id="A0A1B1YTM0"/>
<keyword evidence="3" id="KW-0809">Transit peptide</keyword>
<dbReference type="EMBL" id="CP014671">
    <property type="protein sequence ID" value="ANX04151.1"/>
    <property type="molecule type" value="Genomic_DNA"/>
</dbReference>